<evidence type="ECO:0000313" key="2">
    <source>
        <dbReference type="EMBL" id="KAK6756459.1"/>
    </source>
</evidence>
<feature type="signal peptide" evidence="1">
    <location>
        <begin position="1"/>
        <end position="22"/>
    </location>
</feature>
<dbReference type="Proteomes" id="UP001303046">
    <property type="component" value="Unassembled WGS sequence"/>
</dbReference>
<keyword evidence="3" id="KW-1185">Reference proteome</keyword>
<evidence type="ECO:0000256" key="1">
    <source>
        <dbReference type="SAM" id="SignalP"/>
    </source>
</evidence>
<reference evidence="2 3" key="1">
    <citation type="submission" date="2023-08" db="EMBL/GenBank/DDBJ databases">
        <title>A Necator americanus chromosomal reference genome.</title>
        <authorList>
            <person name="Ilik V."/>
            <person name="Petrzelkova K.J."/>
            <person name="Pardy F."/>
            <person name="Fuh T."/>
            <person name="Niatou-Singa F.S."/>
            <person name="Gouil Q."/>
            <person name="Baker L."/>
            <person name="Ritchie M.E."/>
            <person name="Jex A.R."/>
            <person name="Gazzola D."/>
            <person name="Li H."/>
            <person name="Toshio Fujiwara R."/>
            <person name="Zhan B."/>
            <person name="Aroian R.V."/>
            <person name="Pafco B."/>
            <person name="Schwarz E.M."/>
        </authorList>
    </citation>
    <scope>NUCLEOTIDE SEQUENCE [LARGE SCALE GENOMIC DNA]</scope>
    <source>
        <strain evidence="2 3">Aroian</strain>
        <tissue evidence="2">Whole animal</tissue>
    </source>
</reference>
<organism evidence="2 3">
    <name type="scientific">Necator americanus</name>
    <name type="common">Human hookworm</name>
    <dbReference type="NCBI Taxonomy" id="51031"/>
    <lineage>
        <taxon>Eukaryota</taxon>
        <taxon>Metazoa</taxon>
        <taxon>Ecdysozoa</taxon>
        <taxon>Nematoda</taxon>
        <taxon>Chromadorea</taxon>
        <taxon>Rhabditida</taxon>
        <taxon>Rhabditina</taxon>
        <taxon>Rhabditomorpha</taxon>
        <taxon>Strongyloidea</taxon>
        <taxon>Ancylostomatidae</taxon>
        <taxon>Bunostominae</taxon>
        <taxon>Necator</taxon>
    </lineage>
</organism>
<name>A0ABR1E1B4_NECAM</name>
<keyword evidence="1" id="KW-0732">Signal</keyword>
<protein>
    <recommendedName>
        <fullName evidence="4">Neuropeptide-like protein 31 family protein</fullName>
    </recommendedName>
</protein>
<proteinExistence type="predicted"/>
<comment type="caution">
    <text evidence="2">The sequence shown here is derived from an EMBL/GenBank/DDBJ whole genome shotgun (WGS) entry which is preliminary data.</text>
</comment>
<evidence type="ECO:0000313" key="3">
    <source>
        <dbReference type="Proteomes" id="UP001303046"/>
    </source>
</evidence>
<feature type="chain" id="PRO_5045402846" description="Neuropeptide-like protein 31 family protein" evidence="1">
    <location>
        <begin position="23"/>
        <end position="78"/>
    </location>
</feature>
<sequence>MHMKRSFVFALFMAAVLTSITAQFGYPYYGNGFGYGPYGYGGYGPYGSGGYGNGYGNPWRRAALGAIYGGLMGALSGK</sequence>
<accession>A0ABR1E1B4</accession>
<evidence type="ECO:0008006" key="4">
    <source>
        <dbReference type="Google" id="ProtNLM"/>
    </source>
</evidence>
<gene>
    <name evidence="2" type="primary">Necator_chrV.g19502</name>
    <name evidence="2" type="ORF">RB195_014710</name>
</gene>
<dbReference type="EMBL" id="JAVFWL010000005">
    <property type="protein sequence ID" value="KAK6756459.1"/>
    <property type="molecule type" value="Genomic_DNA"/>
</dbReference>